<dbReference type="SMART" id="SM00460">
    <property type="entry name" value="TGc"/>
    <property type="match status" value="1"/>
</dbReference>
<sequence>MRLEGAKHLKIAVGYELIYQFPQPTPMVMLLGVHYTRAPDILVPDVMTITPSVPRTSYRDSFGNWCTRLVAPAGRVRIASAGTVADSGLPDPIFPHAAQHAVQDLPDETLMFLLGSRYCETDELTETAWKLFGATPPGWARVQAVCDFVHHHIKFDYMKARATRTALQAYNEGTGVCRDYAHLALTFCRCLNIPARYCTGYLSDIGEPPPYSAGDFAGWFEAYLGGAWHMFDPRNNKPRQGRVLIAHGRDATDVAISTTFGPNTLESFTIWTHEAI</sequence>
<name>A0ABQ6ABS6_9PROT</name>
<dbReference type="Gene3D" id="3.10.620.30">
    <property type="match status" value="1"/>
</dbReference>
<protein>
    <submittedName>
        <fullName evidence="2">Transglutaminase</fullName>
    </submittedName>
</protein>
<dbReference type="InterPro" id="IPR038765">
    <property type="entry name" value="Papain-like_cys_pep_sf"/>
</dbReference>
<dbReference type="SUPFAM" id="SSF54001">
    <property type="entry name" value="Cysteine proteinases"/>
    <property type="match status" value="1"/>
</dbReference>
<organism evidence="2 3">
    <name type="scientific">Acidocella aquatica</name>
    <dbReference type="NCBI Taxonomy" id="1922313"/>
    <lineage>
        <taxon>Bacteria</taxon>
        <taxon>Pseudomonadati</taxon>
        <taxon>Pseudomonadota</taxon>
        <taxon>Alphaproteobacteria</taxon>
        <taxon>Acetobacterales</taxon>
        <taxon>Acidocellaceae</taxon>
        <taxon>Acidocella</taxon>
    </lineage>
</organism>
<keyword evidence="3" id="KW-1185">Reference proteome</keyword>
<reference evidence="3" key="1">
    <citation type="journal article" date="2019" name="Int. J. Syst. Evol. Microbiol.">
        <title>The Global Catalogue of Microorganisms (GCM) 10K type strain sequencing project: providing services to taxonomists for standard genome sequencing and annotation.</title>
        <authorList>
            <consortium name="The Broad Institute Genomics Platform"/>
            <consortium name="The Broad Institute Genome Sequencing Center for Infectious Disease"/>
            <person name="Wu L."/>
            <person name="Ma J."/>
        </authorList>
    </citation>
    <scope>NUCLEOTIDE SEQUENCE [LARGE SCALE GENOMIC DNA]</scope>
    <source>
        <strain evidence="3">NBRC 112502</strain>
    </source>
</reference>
<proteinExistence type="predicted"/>
<evidence type="ECO:0000313" key="2">
    <source>
        <dbReference type="EMBL" id="GLR68772.1"/>
    </source>
</evidence>
<evidence type="ECO:0000259" key="1">
    <source>
        <dbReference type="SMART" id="SM00460"/>
    </source>
</evidence>
<dbReference type="EMBL" id="BSOS01000094">
    <property type="protein sequence ID" value="GLR68772.1"/>
    <property type="molecule type" value="Genomic_DNA"/>
</dbReference>
<gene>
    <name evidence="2" type="ORF">GCM10010909_34540</name>
</gene>
<evidence type="ECO:0000313" key="3">
    <source>
        <dbReference type="Proteomes" id="UP001156641"/>
    </source>
</evidence>
<comment type="caution">
    <text evidence="2">The sequence shown here is derived from an EMBL/GenBank/DDBJ whole genome shotgun (WGS) entry which is preliminary data.</text>
</comment>
<dbReference type="InterPro" id="IPR002931">
    <property type="entry name" value="Transglutaminase-like"/>
</dbReference>
<dbReference type="Gene3D" id="2.60.40.2250">
    <property type="match status" value="1"/>
</dbReference>
<feature type="domain" description="Transglutaminase-like" evidence="1">
    <location>
        <begin position="169"/>
        <end position="235"/>
    </location>
</feature>
<dbReference type="PANTHER" id="PTHR33490:SF12">
    <property type="entry name" value="BLL5557 PROTEIN"/>
    <property type="match status" value="1"/>
</dbReference>
<accession>A0ABQ6ABS6</accession>
<dbReference type="Pfam" id="PF01841">
    <property type="entry name" value="Transglut_core"/>
    <property type="match status" value="1"/>
</dbReference>
<dbReference type="PANTHER" id="PTHR33490">
    <property type="entry name" value="BLR5614 PROTEIN-RELATED"/>
    <property type="match status" value="1"/>
</dbReference>
<dbReference type="Proteomes" id="UP001156641">
    <property type="component" value="Unassembled WGS sequence"/>
</dbReference>